<evidence type="ECO:0000256" key="1">
    <source>
        <dbReference type="ARBA" id="ARBA00010617"/>
    </source>
</evidence>
<dbReference type="InterPro" id="IPR001128">
    <property type="entry name" value="Cyt_P450"/>
</dbReference>
<dbReference type="Gene3D" id="1.10.630.10">
    <property type="entry name" value="Cytochrome P450"/>
    <property type="match status" value="1"/>
</dbReference>
<dbReference type="GO" id="GO:0016705">
    <property type="term" value="F:oxidoreductase activity, acting on paired donors, with incorporation or reduction of molecular oxygen"/>
    <property type="evidence" value="ECO:0007669"/>
    <property type="project" value="InterPro"/>
</dbReference>
<dbReference type="EMBL" id="LR746265">
    <property type="protein sequence ID" value="CAA7391778.1"/>
    <property type="molecule type" value="Genomic_DNA"/>
</dbReference>
<evidence type="ECO:0000256" key="3">
    <source>
        <dbReference type="ARBA" id="ARBA00023002"/>
    </source>
</evidence>
<dbReference type="PANTHER" id="PTHR24296">
    <property type="entry name" value="CYTOCHROME P450"/>
    <property type="match status" value="1"/>
</dbReference>
<proteinExistence type="inferred from homology"/>
<comment type="cofactor">
    <cofactor evidence="5">
        <name>heme</name>
        <dbReference type="ChEBI" id="CHEBI:30413"/>
    </cofactor>
</comment>
<name>A0A7I8K5B1_SPIIN</name>
<dbReference type="Proteomes" id="UP000663760">
    <property type="component" value="Chromosome 2"/>
</dbReference>
<dbReference type="SUPFAM" id="SSF48264">
    <property type="entry name" value="Cytochrome P450"/>
    <property type="match status" value="1"/>
</dbReference>
<dbReference type="GO" id="GO:0020037">
    <property type="term" value="F:heme binding"/>
    <property type="evidence" value="ECO:0007669"/>
    <property type="project" value="InterPro"/>
</dbReference>
<dbReference type="InterPro" id="IPR002401">
    <property type="entry name" value="Cyt_P450_E_grp-I"/>
</dbReference>
<keyword evidence="5" id="KW-0349">Heme</keyword>
<dbReference type="PRINTS" id="PR00463">
    <property type="entry name" value="EP450I"/>
</dbReference>
<keyword evidence="7" id="KW-1185">Reference proteome</keyword>
<evidence type="ECO:0000256" key="2">
    <source>
        <dbReference type="ARBA" id="ARBA00022723"/>
    </source>
</evidence>
<dbReference type="PRINTS" id="PR00385">
    <property type="entry name" value="P450"/>
</dbReference>
<organism evidence="6 7">
    <name type="scientific">Spirodela intermedia</name>
    <name type="common">Intermediate duckweed</name>
    <dbReference type="NCBI Taxonomy" id="51605"/>
    <lineage>
        <taxon>Eukaryota</taxon>
        <taxon>Viridiplantae</taxon>
        <taxon>Streptophyta</taxon>
        <taxon>Embryophyta</taxon>
        <taxon>Tracheophyta</taxon>
        <taxon>Spermatophyta</taxon>
        <taxon>Magnoliopsida</taxon>
        <taxon>Liliopsida</taxon>
        <taxon>Araceae</taxon>
        <taxon>Lemnoideae</taxon>
        <taxon>Spirodela</taxon>
    </lineage>
</organism>
<dbReference type="InterPro" id="IPR036396">
    <property type="entry name" value="Cyt_P450_sf"/>
</dbReference>
<protein>
    <submittedName>
        <fullName evidence="6">Uncharacterized protein</fullName>
    </submittedName>
</protein>
<dbReference type="OrthoDB" id="1470350at2759"/>
<evidence type="ECO:0000313" key="6">
    <source>
        <dbReference type="EMBL" id="CAA7391778.1"/>
    </source>
</evidence>
<evidence type="ECO:0000256" key="5">
    <source>
        <dbReference type="PIRSR" id="PIRSR602401-1"/>
    </source>
</evidence>
<evidence type="ECO:0000313" key="7">
    <source>
        <dbReference type="Proteomes" id="UP000663760"/>
    </source>
</evidence>
<dbReference type="CDD" id="cd11064">
    <property type="entry name" value="CYP86A"/>
    <property type="match status" value="1"/>
</dbReference>
<keyword evidence="4 5" id="KW-0408">Iron</keyword>
<accession>A0A7I8K5B1</accession>
<dbReference type="AlphaFoldDB" id="A0A7I8K5B1"/>
<comment type="similarity">
    <text evidence="1">Belongs to the cytochrome P450 family.</text>
</comment>
<keyword evidence="2 5" id="KW-0479">Metal-binding</keyword>
<dbReference type="GO" id="GO:0005506">
    <property type="term" value="F:iron ion binding"/>
    <property type="evidence" value="ECO:0007669"/>
    <property type="project" value="InterPro"/>
</dbReference>
<gene>
    <name evidence="6" type="ORF">SI8410_02003014</name>
</gene>
<sequence>MESFVLGMLPAVALAVALAATIVLGHRLLWRGAQGRRRRYHPVAGTVLDQVLHFDKIYDYLTELARRHKTFRVLVGFRYEIYTCDPAVVEHILSSNFRGYGKGWYFYETMEALLGDGIFVVDGSKWLHQRKLSSRQFSTRFLRDYSGSVFKNNATKLAEVISDAAASDEVIDVQELFMKSTMDSIFEVAFGVQLNCVQGSDKEAAEFARAFDESSALIMWRFVKPLWKLERFLNVGSEAVLRKNINRVDEYVYKMIHAKISRGEEQLKQESDILSRFLQERAEDPTEMSLKYLRDIILSFVIAGKDTTAGTLSWFFHMLCKHPFVQEKISREVGTVLGEAEAKAELSFGGFAGCITEEALEKMNYLRAALSETLRLYPAVPLDSKVCLADDRLPDGFDVVEGEVINFQPYAMGRMKYIWGEDAEDFRPERWLDEDGVFRHESPYKFTAFQAGPRLCLGKEFAYRQMTIFAAVLLRFFEFKLADEKKAVEYKPMLTLHINGGLRLHAFQK</sequence>
<evidence type="ECO:0000256" key="4">
    <source>
        <dbReference type="ARBA" id="ARBA00023004"/>
    </source>
</evidence>
<reference evidence="6" key="1">
    <citation type="submission" date="2020-02" db="EMBL/GenBank/DDBJ databases">
        <authorList>
            <person name="Scholz U."/>
            <person name="Mascher M."/>
            <person name="Fiebig A."/>
        </authorList>
    </citation>
    <scope>NUCLEOTIDE SEQUENCE</scope>
</reference>
<dbReference type="Pfam" id="PF00067">
    <property type="entry name" value="p450"/>
    <property type="match status" value="1"/>
</dbReference>
<dbReference type="GO" id="GO:0004497">
    <property type="term" value="F:monooxygenase activity"/>
    <property type="evidence" value="ECO:0007669"/>
    <property type="project" value="InterPro"/>
</dbReference>
<keyword evidence="3" id="KW-0560">Oxidoreductase</keyword>
<feature type="binding site" description="axial binding residue" evidence="5">
    <location>
        <position position="456"/>
    </location>
    <ligand>
        <name>heme</name>
        <dbReference type="ChEBI" id="CHEBI:30413"/>
    </ligand>
    <ligandPart>
        <name>Fe</name>
        <dbReference type="ChEBI" id="CHEBI:18248"/>
    </ligandPart>
</feature>